<accession>A0A240UMY6</accession>
<dbReference type="PANTHER" id="PTHR10545">
    <property type="entry name" value="DIAMINE N-ACETYLTRANSFERASE"/>
    <property type="match status" value="1"/>
</dbReference>
<dbReference type="RefSeq" id="WP_086899635.1">
    <property type="nucleotide sequence ID" value="NZ_CP021358.1"/>
</dbReference>
<keyword evidence="5" id="KW-1185">Reference proteome</keyword>
<evidence type="ECO:0000313" key="4">
    <source>
        <dbReference type="EMBL" id="ART62402.1"/>
    </source>
</evidence>
<protein>
    <submittedName>
        <fullName evidence="4">GNAT family N-acetyltransferase</fullName>
    </submittedName>
</protein>
<dbReference type="InterPro" id="IPR051016">
    <property type="entry name" value="Diverse_Substrate_AcTransf"/>
</dbReference>
<dbReference type="EMBL" id="CP021358">
    <property type="protein sequence ID" value="ART62402.1"/>
    <property type="molecule type" value="Genomic_DNA"/>
</dbReference>
<dbReference type="FunFam" id="3.40.630.30:FF:000064">
    <property type="entry name" value="GNAT family acetyltransferase"/>
    <property type="match status" value="1"/>
</dbReference>
<dbReference type="Gene3D" id="3.40.630.30">
    <property type="match status" value="1"/>
</dbReference>
<dbReference type="CDD" id="cd04301">
    <property type="entry name" value="NAT_SF"/>
    <property type="match status" value="1"/>
</dbReference>
<dbReference type="PANTHER" id="PTHR10545:SF29">
    <property type="entry name" value="GH14572P-RELATED"/>
    <property type="match status" value="1"/>
</dbReference>
<evidence type="ECO:0000256" key="2">
    <source>
        <dbReference type="ARBA" id="ARBA00022679"/>
    </source>
</evidence>
<dbReference type="GO" id="GO:0008080">
    <property type="term" value="F:N-acetyltransferase activity"/>
    <property type="evidence" value="ECO:0007669"/>
    <property type="project" value="UniProtKB-ARBA"/>
</dbReference>
<keyword evidence="2 4" id="KW-0808">Transferase</keyword>
<proteinExistence type="inferred from homology"/>
<dbReference type="InterPro" id="IPR016181">
    <property type="entry name" value="Acyl_CoA_acyltransferase"/>
</dbReference>
<dbReference type="Pfam" id="PF00583">
    <property type="entry name" value="Acetyltransf_1"/>
    <property type="match status" value="1"/>
</dbReference>
<dbReference type="OrthoDB" id="9805924at2"/>
<evidence type="ECO:0000313" key="5">
    <source>
        <dbReference type="Proteomes" id="UP000194457"/>
    </source>
</evidence>
<dbReference type="PROSITE" id="PS51186">
    <property type="entry name" value="GNAT"/>
    <property type="match status" value="1"/>
</dbReference>
<dbReference type="SUPFAM" id="SSF55729">
    <property type="entry name" value="Acyl-CoA N-acyltransferases (Nat)"/>
    <property type="match status" value="1"/>
</dbReference>
<gene>
    <name evidence="4" type="ORF">B9H00_04360</name>
</gene>
<keyword evidence="3" id="KW-0012">Acyltransferase</keyword>
<dbReference type="AlphaFoldDB" id="A0A240UMY6"/>
<sequence length="165" mass="18495">MTLTVRAAVPEDAATIVRFITELAIYERAEHEMKADESMIRDTLFGDQPHAHALIAEHNDQPIGLAVYFFNYSTWLGHRGLYVEDVFVTASARGQGAGLALMKALAAIAIDNGCPRFDWQVLDWNQPAIDFYDAIGAEPRREWLSYRLEGEALRQFAQSGAARHD</sequence>
<dbReference type="InterPro" id="IPR000182">
    <property type="entry name" value="GNAT_dom"/>
</dbReference>
<reference evidence="4 5" key="1">
    <citation type="submission" date="2017-05" db="EMBL/GenBank/DDBJ databases">
        <authorList>
            <person name="Song R."/>
            <person name="Chenine A.L."/>
            <person name="Ruprecht R.M."/>
        </authorList>
    </citation>
    <scope>NUCLEOTIDE SEQUENCE [LARGE SCALE GENOMIC DNA]</scope>
    <source>
        <strain evidence="4">SW32</strain>
    </source>
</reference>
<dbReference type="KEGG" id="kma:B9H00_04360"/>
<evidence type="ECO:0000256" key="1">
    <source>
        <dbReference type="ARBA" id="ARBA00008694"/>
    </source>
</evidence>
<name>A0A240UMY6_9GAMM</name>
<evidence type="ECO:0000256" key="3">
    <source>
        <dbReference type="ARBA" id="ARBA00023315"/>
    </source>
</evidence>
<comment type="similarity">
    <text evidence="1">Belongs to the acetyltransferase family.</text>
</comment>
<dbReference type="Proteomes" id="UP000194457">
    <property type="component" value="Chromosome"/>
</dbReference>
<organism evidence="4 5">
    <name type="scientific">Kushneria marisflavi</name>
    <dbReference type="NCBI Taxonomy" id="157779"/>
    <lineage>
        <taxon>Bacteria</taxon>
        <taxon>Pseudomonadati</taxon>
        <taxon>Pseudomonadota</taxon>
        <taxon>Gammaproteobacteria</taxon>
        <taxon>Oceanospirillales</taxon>
        <taxon>Halomonadaceae</taxon>
        <taxon>Kushneria</taxon>
    </lineage>
</organism>